<comment type="similarity">
    <text evidence="2">Belongs to the CRISPR-associated protein Cas9 family. Subtype II-A subfamily.</text>
</comment>
<dbReference type="InterPro" id="IPR003615">
    <property type="entry name" value="HNH_nuc"/>
</dbReference>
<dbReference type="Proteomes" id="UP000246800">
    <property type="component" value="Unassembled WGS sequence"/>
</dbReference>
<evidence type="ECO:0000313" key="16">
    <source>
        <dbReference type="Proteomes" id="UP000246800"/>
    </source>
</evidence>
<dbReference type="GO" id="GO:0004519">
    <property type="term" value="F:endonuclease activity"/>
    <property type="evidence" value="ECO:0007669"/>
    <property type="project" value="UniProtKB-UniRule"/>
</dbReference>
<name>A0A2P5PJY9_STAPS</name>
<dbReference type="GO" id="GO:0016787">
    <property type="term" value="F:hydrolase activity"/>
    <property type="evidence" value="ECO:0007669"/>
    <property type="project" value="UniProtKB-KW"/>
</dbReference>
<keyword evidence="3 13" id="KW-0540">Nuclease</keyword>
<evidence type="ECO:0000259" key="14">
    <source>
        <dbReference type="PROSITE" id="PS51749"/>
    </source>
</evidence>
<dbReference type="InterPro" id="IPR032240">
    <property type="entry name" value="Cas9_REC"/>
</dbReference>
<evidence type="ECO:0000256" key="9">
    <source>
        <dbReference type="ARBA" id="ARBA00023118"/>
    </source>
</evidence>
<evidence type="ECO:0000256" key="11">
    <source>
        <dbReference type="ARBA" id="ARBA00023211"/>
    </source>
</evidence>
<keyword evidence="11" id="KW-0464">Manganese</keyword>
<dbReference type="Pfam" id="PF13395">
    <property type="entry name" value="HNH_4"/>
    <property type="match status" value="1"/>
</dbReference>
<evidence type="ECO:0000256" key="8">
    <source>
        <dbReference type="ARBA" id="ARBA00022884"/>
    </source>
</evidence>
<evidence type="ECO:0000313" key="15">
    <source>
        <dbReference type="EMBL" id="PWZ74143.1"/>
    </source>
</evidence>
<comment type="similarity">
    <text evidence="13">Belongs to the CRISPR-associated Cas9 family.</text>
</comment>
<keyword evidence="5 13" id="KW-0255">Endonuclease</keyword>
<feature type="active site" description="For RuvC-like nuclease domain" evidence="13">
    <location>
        <position position="11"/>
    </location>
</feature>
<feature type="binding site" evidence="13">
    <location>
        <position position="984"/>
    </location>
    <ligand>
        <name>Mg(2+)</name>
        <dbReference type="ChEBI" id="CHEBI:18420"/>
        <label>2</label>
    </ligand>
</feature>
<dbReference type="Pfam" id="PF16592">
    <property type="entry name" value="Cas9_REC"/>
    <property type="match status" value="1"/>
</dbReference>
<dbReference type="PROSITE" id="PS51749">
    <property type="entry name" value="HNH_CAS9"/>
    <property type="match status" value="1"/>
</dbReference>
<reference evidence="15 16" key="1">
    <citation type="journal article" date="2018" name="Vet. Microbiol.">
        <title>Clonal diversity and geographic distribution of methicillin-resistant Staphylococcus pseudintermedius from Australian animals: Discovery of novel sequence types.</title>
        <authorList>
            <person name="Worthing K.A."/>
            <person name="Abraham S."/>
            <person name="Coombs G.W."/>
            <person name="Pang S."/>
            <person name="Saputra S."/>
            <person name="Jordan D."/>
            <person name="Trott D.J."/>
            <person name="Norris J.M."/>
        </authorList>
    </citation>
    <scope>NUCLEOTIDE SEQUENCE [LARGE SCALE GENOMIC DNA]</scope>
    <source>
        <strain evidence="15 16">ST525 1</strain>
    </source>
</reference>
<accession>A0A2P5PJY9</accession>
<dbReference type="EC" id="3.1.-.-" evidence="13"/>
<evidence type="ECO:0000256" key="10">
    <source>
        <dbReference type="ARBA" id="ARBA00023125"/>
    </source>
</evidence>
<comment type="caution">
    <text evidence="15">The sequence shown here is derived from an EMBL/GenBank/DDBJ whole genome shotgun (WGS) entry which is preliminary data.</text>
</comment>
<dbReference type="RefSeq" id="WP_101457463.1">
    <property type="nucleotide sequence ID" value="NZ_BAAFHQ010000020.1"/>
</dbReference>
<evidence type="ECO:0000256" key="1">
    <source>
        <dbReference type="ARBA" id="ARBA00001946"/>
    </source>
</evidence>
<protein>
    <recommendedName>
        <fullName evidence="13">CRISPR-associated endonuclease Cas9</fullName>
        <ecNumber evidence="13">3.1.-.-</ecNumber>
    </recommendedName>
</protein>
<evidence type="ECO:0000256" key="3">
    <source>
        <dbReference type="ARBA" id="ARBA00022722"/>
    </source>
</evidence>
<evidence type="ECO:0000256" key="5">
    <source>
        <dbReference type="ARBA" id="ARBA00022759"/>
    </source>
</evidence>
<keyword evidence="4 13" id="KW-0479">Metal-binding</keyword>
<evidence type="ECO:0000256" key="6">
    <source>
        <dbReference type="ARBA" id="ARBA00022801"/>
    </source>
</evidence>
<gene>
    <name evidence="13 15" type="primary">cas9</name>
    <name evidence="15" type="ORF">DD902_09240</name>
</gene>
<dbReference type="GO" id="GO:0003723">
    <property type="term" value="F:RNA binding"/>
    <property type="evidence" value="ECO:0007669"/>
    <property type="project" value="UniProtKB-UniRule"/>
</dbReference>
<evidence type="ECO:0000256" key="7">
    <source>
        <dbReference type="ARBA" id="ARBA00022842"/>
    </source>
</evidence>
<dbReference type="InterPro" id="IPR033114">
    <property type="entry name" value="HNH_CAS9"/>
</dbReference>
<evidence type="ECO:0000256" key="13">
    <source>
        <dbReference type="HAMAP-Rule" id="MF_01480"/>
    </source>
</evidence>
<dbReference type="HAMAP" id="MF_01480">
    <property type="entry name" value="Cas9"/>
    <property type="match status" value="1"/>
</dbReference>
<feature type="binding site" evidence="13">
    <location>
        <position position="11"/>
    </location>
    <ligand>
        <name>Mg(2+)</name>
        <dbReference type="ChEBI" id="CHEBI:18420"/>
        <label>1</label>
    </ligand>
</feature>
<feature type="binding site" evidence="13">
    <location>
        <position position="764"/>
    </location>
    <ligand>
        <name>Mg(2+)</name>
        <dbReference type="ChEBI" id="CHEBI:18420"/>
        <label>1</label>
    </ligand>
</feature>
<comment type="domain">
    <text evidence="13">Has 2 endonuclease domains. The discontinuous RuvC-like domain cleaves the target DNA noncomplementary to crRNA while the HNH nuclease domain cleaves the target DNA complementary to crRNA.</text>
</comment>
<feature type="binding site" evidence="13">
    <location>
        <position position="11"/>
    </location>
    <ligand>
        <name>Mg(2+)</name>
        <dbReference type="ChEBI" id="CHEBI:18420"/>
        <label>2</label>
    </ligand>
</feature>
<evidence type="ECO:0000256" key="12">
    <source>
        <dbReference type="ARBA" id="ARBA00046380"/>
    </source>
</evidence>
<comment type="subunit">
    <text evidence="12 13">Monomer. Binds crRNA and tracrRNA.</text>
</comment>
<feature type="active site" description="Proton acceptor for HNH nuclease domain" evidence="13">
    <location>
        <position position="853"/>
    </location>
</feature>
<dbReference type="GO" id="GO:0051607">
    <property type="term" value="P:defense response to virus"/>
    <property type="evidence" value="ECO:0007669"/>
    <property type="project" value="UniProtKB-UniRule"/>
</dbReference>
<dbReference type="GO" id="GO:0046872">
    <property type="term" value="F:metal ion binding"/>
    <property type="evidence" value="ECO:0007669"/>
    <property type="project" value="UniProtKB-UniRule"/>
</dbReference>
<dbReference type="Gene3D" id="1.10.30.50">
    <property type="match status" value="1"/>
</dbReference>
<dbReference type="GO" id="GO:0043571">
    <property type="term" value="P:maintenance of CRISPR repeat elements"/>
    <property type="evidence" value="ECO:0007669"/>
    <property type="project" value="UniProtKB-UniRule"/>
</dbReference>
<keyword evidence="10 13" id="KW-0238">DNA-binding</keyword>
<keyword evidence="8 13" id="KW-0694">RNA-binding</keyword>
<feature type="domain" description="HNH Cas9-type" evidence="14">
    <location>
        <begin position="768"/>
        <end position="933"/>
    </location>
</feature>
<evidence type="ECO:0000256" key="4">
    <source>
        <dbReference type="ARBA" id="ARBA00022723"/>
    </source>
</evidence>
<feature type="binding site" evidence="13">
    <location>
        <position position="768"/>
    </location>
    <ligand>
        <name>Mg(2+)</name>
        <dbReference type="ChEBI" id="CHEBI:18420"/>
        <label>1</label>
    </ligand>
</feature>
<sequence length="1334" mass="157053">MGRKPYILSLDIGTGSVGYACMDKGFNVLKYHDKDALGVYLFDGALTAQERRQFRTSRRRKNRRIKRLGLLQELLAPLVQNPNFYQFQRQFAWKNDNMDFKNKSLSEVLSFLGYESKKYPTIYHLQEALLLKDEKFDPELIYMALYHLVKYRGHFLFDHLKIENLTNNDNMHDFVELIETYENLNNIKLNLDYEKTKVIYEILKDNEMTKNDRAKRVKNMEKKLEQFSIMLLGLKFNEGKLFNHADNAEELKGANQSHTFADNYEENLTPFLTVEQSEFIERANKIYLSLTLQDILKGKKSMAMSKVAAYDKFRNELKQVKDIVYKADSTRTQFKKIFVSSKKSLKQYDATPNDQTFSSLCLFDQYLIRPKKQYSLLIKELKKIIPQDSELYFEAENDTLLKVLNTTDNASIPMQINLYEAETILRNQQKYHAEITDEMIEKVLSLIQFRIPYYVGPLVNDHTASKFGWMERKSNESIKPWNFDEVVDRSKSATQFIRRMTNKCSYLINEDVLPKNSLLYQEMEVLNELNATQIRLQTDPKNRKYRMMPQIKLFAVEHIFKKYKTVSHSKFLEIMLNSNHRENFMNHGEKLSIFGTQDDKKFASKLSSYQDMTKIFGDIEGKRAQIEEIIQWITIFEDKKILVQKLKECYPELTSKQINQLKKLNYSGWGRLSEKLLTHAYQGHSIIELLRHSDENFMEILTNDVYGFQNFIKEENQVQSNKIQHQDIANLTTSPALKKGIWSTIKLVRELTSIFGEPEKIIMEFATEDQQKGKKQKSRKQLWDDNIKKNKLKSVDEYKYIIDVANKLNNEQLQQEKLWLYLSQNGKCMYSGQSIDLDALLSPNATKHYEVDHIFPRSFIKDDSIDNKVLVIKKMNQTKGDQVPLQFIQQPYERIAYWKSLNKAGLISDSKLHKLMKPEFTAMDKEGFIQRQLVETRQISVHVRDFLKEEYPNTKVIPMKAKMVSEFRKKFDIPKIRQMNDAHHAIDAYLNGVVYHGAQLAYPNVDLFDFNFKWEKVREKWKALGEFNTKQKSRELFFFKKLEKMEVSQGERLISKIKLDMNHFKINYSRKLANIPQQFYNQTAVSPKTAELKYESNKSNEVVYKGLTPYQTYVVAIKSVNKKGKEKMEYQMIDHYVFDFYKFQNGNEKELALYLAQRENKDEVLDAQIVYSLNKGDLLYINNHPCYFVSRKEVINAKQFELTVEQQLSLYNVMNNKETNVEKLLKEYDFIAEKVINEYHHYLNSKLKEKRVRTFFSESNQTHEDFIKALDELFKVVTASATRSDKIGSRKNSMTHRAFLGKGKDVKIAYTSISGLKTTKPKSLFKLAESRNEL</sequence>
<dbReference type="EMBL" id="QEIT01000047">
    <property type="protein sequence ID" value="PWZ74143.1"/>
    <property type="molecule type" value="Genomic_DNA"/>
</dbReference>
<dbReference type="NCBIfam" id="TIGR01865">
    <property type="entry name" value="cas_Csn1"/>
    <property type="match status" value="1"/>
</dbReference>
<comment type="function">
    <text evidence="13">CRISPR (clustered regularly interspaced short palindromic repeat) is an adaptive immune system that provides protection against mobile genetic elements (viruses, transposable elements and conjugative plasmids). CRISPR clusters contain spacers, sequences complementary to antecedent mobile elements, and target invading nucleic acids. CRISPR clusters are transcribed and processed into CRISPR RNA (crRNA). In type II CRISPR systems correct processing of pre-crRNA requires a trans-encoded small RNA (tracrRNA), endogenous ribonuclease 3 (rnc) and this protein. The tracrRNA serves as a guide for ribonuclease 3-aided processing of pre-crRNA. Subsequently Cas9/crRNA/tracrRNA endonucleolytically cleaves linear or circular dsDNA target complementary to the spacer; Cas9 is inactive in the absence of the 2 guide RNAs (gRNA). Cas9 recognizes the protospacer adjacent motif (PAM) in the CRISPR repeat sequences to help distinguish self versus nonself, as targets within the bacterial CRISPR locus do not have PAMs. PAM recognition is also required for catalytic activity.</text>
</comment>
<dbReference type="InterPro" id="IPR055228">
    <property type="entry name" value="Cas9_RuvC"/>
</dbReference>
<proteinExistence type="inferred from homology"/>
<keyword evidence="9 13" id="KW-0051">Antiviral defense</keyword>
<dbReference type="Pfam" id="PF22702">
    <property type="entry name" value="Cas9_RuvC"/>
    <property type="match status" value="1"/>
</dbReference>
<keyword evidence="6 13" id="KW-0378">Hydrolase</keyword>
<dbReference type="InterPro" id="IPR028629">
    <property type="entry name" value="Cas9"/>
</dbReference>
<organism evidence="15 16">
    <name type="scientific">Staphylococcus pseudintermedius</name>
    <dbReference type="NCBI Taxonomy" id="283734"/>
    <lineage>
        <taxon>Bacteria</taxon>
        <taxon>Bacillati</taxon>
        <taxon>Bacillota</taxon>
        <taxon>Bacilli</taxon>
        <taxon>Bacillales</taxon>
        <taxon>Staphylococcaceae</taxon>
        <taxon>Staphylococcus</taxon>
        <taxon>Staphylococcus intermedius group</taxon>
    </lineage>
</organism>
<evidence type="ECO:0000256" key="2">
    <source>
        <dbReference type="ARBA" id="ARBA00005244"/>
    </source>
</evidence>
<keyword evidence="7 13" id="KW-0460">Magnesium</keyword>
<dbReference type="GO" id="GO:0003677">
    <property type="term" value="F:DNA binding"/>
    <property type="evidence" value="ECO:0007669"/>
    <property type="project" value="UniProtKB-UniRule"/>
</dbReference>
<feature type="binding site" evidence="13">
    <location>
        <position position="768"/>
    </location>
    <ligand>
        <name>Mg(2+)</name>
        <dbReference type="ChEBI" id="CHEBI:18420"/>
        <label>2</label>
    </ligand>
</feature>
<comment type="cofactor">
    <cofactor evidence="1 13">
        <name>Mg(2+)</name>
        <dbReference type="ChEBI" id="CHEBI:18420"/>
    </cofactor>
</comment>